<dbReference type="FunFam" id="3.40.50.20:FF:000016">
    <property type="entry name" value="N5-carboxyaminoimidazole ribonucleotide synthase"/>
    <property type="match status" value="1"/>
</dbReference>
<evidence type="ECO:0000259" key="10">
    <source>
        <dbReference type="PROSITE" id="PS50975"/>
    </source>
</evidence>
<evidence type="ECO:0000256" key="3">
    <source>
        <dbReference type="ARBA" id="ARBA00022598"/>
    </source>
</evidence>
<dbReference type="InterPro" id="IPR054350">
    <property type="entry name" value="PurT/PurK_preATP-grasp"/>
</dbReference>
<feature type="binding site" evidence="8">
    <location>
        <position position="216"/>
    </location>
    <ligand>
        <name>ATP</name>
        <dbReference type="ChEBI" id="CHEBI:30616"/>
    </ligand>
</feature>
<dbReference type="NCBIfam" id="NF004675">
    <property type="entry name" value="PRK06019.1-1"/>
    <property type="match status" value="1"/>
</dbReference>
<dbReference type="Gene3D" id="3.30.1490.20">
    <property type="entry name" value="ATP-grasp fold, A domain"/>
    <property type="match status" value="1"/>
</dbReference>
<comment type="catalytic activity">
    <reaction evidence="8 9">
        <text>5-amino-1-(5-phospho-beta-D-ribosyl)imidazole + hydrogencarbonate + ATP = 5-carboxyamino-1-(5-phospho-D-ribosyl)imidazole + ADP + phosphate + 2 H(+)</text>
        <dbReference type="Rhea" id="RHEA:19317"/>
        <dbReference type="ChEBI" id="CHEBI:15378"/>
        <dbReference type="ChEBI" id="CHEBI:17544"/>
        <dbReference type="ChEBI" id="CHEBI:30616"/>
        <dbReference type="ChEBI" id="CHEBI:43474"/>
        <dbReference type="ChEBI" id="CHEBI:58730"/>
        <dbReference type="ChEBI" id="CHEBI:137981"/>
        <dbReference type="ChEBI" id="CHEBI:456216"/>
        <dbReference type="EC" id="6.3.4.18"/>
    </reaction>
</comment>
<evidence type="ECO:0000256" key="2">
    <source>
        <dbReference type="ARBA" id="ARBA00001946"/>
    </source>
</evidence>
<dbReference type="AlphaFoldDB" id="A0A9Q8ZRR5"/>
<dbReference type="InterPro" id="IPR011054">
    <property type="entry name" value="Rudment_hybrid_motif"/>
</dbReference>
<keyword evidence="5 8" id="KW-0658">Purine biosynthesis</keyword>
<organism evidence="11 12">
    <name type="scientific">Fructilactobacillus cliffordii</name>
    <dbReference type="NCBI Taxonomy" id="2940299"/>
    <lineage>
        <taxon>Bacteria</taxon>
        <taxon>Bacillati</taxon>
        <taxon>Bacillota</taxon>
        <taxon>Bacilli</taxon>
        <taxon>Lactobacillales</taxon>
        <taxon>Lactobacillaceae</taxon>
        <taxon>Fructilactobacillus</taxon>
    </lineage>
</organism>
<feature type="binding site" evidence="8">
    <location>
        <begin position="153"/>
        <end position="159"/>
    </location>
    <ligand>
        <name>ATP</name>
        <dbReference type="ChEBI" id="CHEBI:30616"/>
    </ligand>
</feature>
<comment type="function">
    <text evidence="9">Catalyzes the ATP-dependent conversion of 5-aminoimidazole ribonucleotide (AIR) and HCO(3)- to N5-carboxyaminoimidazole ribonucleotide (N5-CAIR).</text>
</comment>
<dbReference type="NCBIfam" id="NF004676">
    <property type="entry name" value="PRK06019.1-2"/>
    <property type="match status" value="1"/>
</dbReference>
<dbReference type="PANTHER" id="PTHR11609:SF5">
    <property type="entry name" value="PHOSPHORIBOSYLAMINOIMIDAZOLE CARBOXYLASE"/>
    <property type="match status" value="1"/>
</dbReference>
<dbReference type="PROSITE" id="PS50975">
    <property type="entry name" value="ATP_GRASP"/>
    <property type="match status" value="1"/>
</dbReference>
<dbReference type="PANTHER" id="PTHR11609">
    <property type="entry name" value="PURINE BIOSYNTHESIS PROTEIN 6/7, PUR6/7"/>
    <property type="match status" value="1"/>
</dbReference>
<dbReference type="InterPro" id="IPR013815">
    <property type="entry name" value="ATP_grasp_subdomain_1"/>
</dbReference>
<feature type="binding site" evidence="8">
    <location>
        <begin position="185"/>
        <end position="188"/>
    </location>
    <ligand>
        <name>ATP</name>
        <dbReference type="ChEBI" id="CHEBI:30616"/>
    </ligand>
</feature>
<dbReference type="SUPFAM" id="SSF56059">
    <property type="entry name" value="Glutathione synthetase ATP-binding domain-like"/>
    <property type="match status" value="1"/>
</dbReference>
<gene>
    <name evidence="8 9 11" type="primary">purK</name>
    <name evidence="11" type="ORF">M3M40_00385</name>
</gene>
<keyword evidence="4 8" id="KW-0547">Nucleotide-binding</keyword>
<comment type="function">
    <text evidence="8">Catalyzes the ATP-dependent conversion of 5-aminoimidazole ribonucleotide (AIR) and HCO(3)(-) to N5-carboxyaminoimidazole ribonucleotide (N5-CAIR).</text>
</comment>
<dbReference type="Proteomes" id="UP001055911">
    <property type="component" value="Chromosome"/>
</dbReference>
<dbReference type="InterPro" id="IPR040686">
    <property type="entry name" value="PurK_C"/>
</dbReference>
<dbReference type="NCBIfam" id="TIGR01161">
    <property type="entry name" value="purK"/>
    <property type="match status" value="1"/>
</dbReference>
<dbReference type="InterPro" id="IPR016185">
    <property type="entry name" value="PreATP-grasp_dom_sf"/>
</dbReference>
<keyword evidence="3 8" id="KW-0436">Ligase</keyword>
<feature type="binding site" evidence="8">
    <location>
        <begin position="269"/>
        <end position="270"/>
    </location>
    <ligand>
        <name>ATP</name>
        <dbReference type="ChEBI" id="CHEBI:30616"/>
    </ligand>
</feature>
<dbReference type="EMBL" id="CP097119">
    <property type="protein sequence ID" value="USS89307.1"/>
    <property type="molecule type" value="Genomic_DNA"/>
</dbReference>
<dbReference type="GO" id="GO:0034028">
    <property type="term" value="F:5-(carboxyamino)imidazole ribonucleotide synthase activity"/>
    <property type="evidence" value="ECO:0007669"/>
    <property type="project" value="UniProtKB-UniRule"/>
</dbReference>
<sequence>MTKPVTLPPATLGIIGGGQLGRMMAEAAKPLGYRVVVVDPQPDAPAGQVADQQLVAAYDDRVALAQLAQQCDVLTYEFENVDAETLAEVSTPAQLPQGVEILNITSDRLLEKQFIERQGIPVTDFQAVDHLDDLSAAVAKLGTPAILKTRHGGYDGHGQWNVPNPASVEQLLQTVDPKVGPFLLEKQLTFSEEVSMMVTRAADGQITTWPLAHNVHQDHILKVTQVNADDDPRLTEAAEAAAAKIAAGLQLRGVLGVEMFVVDHQIVVNELAPRPHNSGHYTIEGCNISQFEGHVRSIMGLPIAKPRLIEPEATMINLLGDQLTQAQQSLPDYPEWHFHDYQKDQIKPHRKMAHITVLGHANRQRLLEWEQTHHENN</sequence>
<evidence type="ECO:0000256" key="5">
    <source>
        <dbReference type="ARBA" id="ARBA00022755"/>
    </source>
</evidence>
<protein>
    <recommendedName>
        <fullName evidence="8 9">N5-carboxyaminoimidazole ribonucleotide synthase</fullName>
        <shortName evidence="8 9">N5-CAIR synthase</shortName>
        <ecNumber evidence="8 9">6.3.4.18</ecNumber>
    </recommendedName>
    <alternativeName>
        <fullName evidence="8 9">5-(carboxyamino)imidazole ribonucleotide synthetase</fullName>
    </alternativeName>
</protein>
<dbReference type="HAMAP" id="MF_01928">
    <property type="entry name" value="PurK"/>
    <property type="match status" value="1"/>
</dbReference>
<keyword evidence="12" id="KW-1185">Reference proteome</keyword>
<dbReference type="GO" id="GO:0004638">
    <property type="term" value="F:phosphoribosylaminoimidazole carboxylase activity"/>
    <property type="evidence" value="ECO:0007669"/>
    <property type="project" value="InterPro"/>
</dbReference>
<feature type="domain" description="ATP-grasp" evidence="10">
    <location>
        <begin position="112"/>
        <end position="299"/>
    </location>
</feature>
<comment type="cofactor">
    <cofactor evidence="2">
        <name>Mg(2+)</name>
        <dbReference type="ChEBI" id="CHEBI:18420"/>
    </cofactor>
</comment>
<name>A0A9Q8ZRR5_9LACO</name>
<feature type="binding site" evidence="8">
    <location>
        <position position="193"/>
    </location>
    <ligand>
        <name>ATP</name>
        <dbReference type="ChEBI" id="CHEBI:30616"/>
    </ligand>
</feature>
<dbReference type="InterPro" id="IPR011761">
    <property type="entry name" value="ATP-grasp"/>
</dbReference>
<comment type="subunit">
    <text evidence="8 9">Homodimer.</text>
</comment>
<evidence type="ECO:0000256" key="4">
    <source>
        <dbReference type="ARBA" id="ARBA00022741"/>
    </source>
</evidence>
<dbReference type="Gene3D" id="3.40.50.20">
    <property type="match status" value="1"/>
</dbReference>
<evidence type="ECO:0000313" key="12">
    <source>
        <dbReference type="Proteomes" id="UP001055911"/>
    </source>
</evidence>
<comment type="cofactor">
    <cofactor evidence="1">
        <name>Mn(2+)</name>
        <dbReference type="ChEBI" id="CHEBI:29035"/>
    </cofactor>
</comment>
<dbReference type="InterPro" id="IPR005875">
    <property type="entry name" value="PurK"/>
</dbReference>
<dbReference type="GO" id="GO:0005829">
    <property type="term" value="C:cytosol"/>
    <property type="evidence" value="ECO:0007669"/>
    <property type="project" value="TreeGrafter"/>
</dbReference>
<keyword evidence="6 8" id="KW-0067">ATP-binding</keyword>
<proteinExistence type="inferred from homology"/>
<dbReference type="Gene3D" id="3.30.470.20">
    <property type="entry name" value="ATP-grasp fold, B domain"/>
    <property type="match status" value="1"/>
</dbReference>
<dbReference type="NCBIfam" id="NF004679">
    <property type="entry name" value="PRK06019.1-5"/>
    <property type="match status" value="1"/>
</dbReference>
<dbReference type="Pfam" id="PF22660">
    <property type="entry name" value="RS_preATP-grasp-like"/>
    <property type="match status" value="1"/>
</dbReference>
<evidence type="ECO:0000256" key="6">
    <source>
        <dbReference type="ARBA" id="ARBA00022840"/>
    </source>
</evidence>
<dbReference type="GO" id="GO:0005524">
    <property type="term" value="F:ATP binding"/>
    <property type="evidence" value="ECO:0007669"/>
    <property type="project" value="UniProtKB-UniRule"/>
</dbReference>
<dbReference type="GO" id="GO:0006189">
    <property type="term" value="P:'de novo' IMP biosynthetic process"/>
    <property type="evidence" value="ECO:0007669"/>
    <property type="project" value="UniProtKB-UniRule"/>
</dbReference>
<evidence type="ECO:0000313" key="11">
    <source>
        <dbReference type="EMBL" id="USS89307.1"/>
    </source>
</evidence>
<dbReference type="RefSeq" id="WP_252766853.1">
    <property type="nucleotide sequence ID" value="NZ_CP097119.1"/>
</dbReference>
<dbReference type="GO" id="GO:0046872">
    <property type="term" value="F:metal ion binding"/>
    <property type="evidence" value="ECO:0007669"/>
    <property type="project" value="InterPro"/>
</dbReference>
<dbReference type="EC" id="6.3.4.18" evidence="8 9"/>
<reference evidence="11" key="1">
    <citation type="submission" date="2022-05" db="EMBL/GenBank/DDBJ databases">
        <authorList>
            <person name="Oliphant S.A."/>
            <person name="Watson-Haigh N.S."/>
            <person name="Sumby K.M."/>
            <person name="Gardner J.M."/>
            <person name="Jiranek V."/>
        </authorList>
    </citation>
    <scope>NUCLEOTIDE SEQUENCE</scope>
    <source>
        <strain evidence="11">KI4_B1</strain>
    </source>
</reference>
<evidence type="ECO:0000256" key="8">
    <source>
        <dbReference type="HAMAP-Rule" id="MF_01928"/>
    </source>
</evidence>
<dbReference type="Pfam" id="PF17769">
    <property type="entry name" value="PurK_C"/>
    <property type="match status" value="1"/>
</dbReference>
<feature type="binding site" evidence="8">
    <location>
        <position position="108"/>
    </location>
    <ligand>
        <name>ATP</name>
        <dbReference type="ChEBI" id="CHEBI:30616"/>
    </ligand>
</feature>
<keyword evidence="7" id="KW-0464">Manganese</keyword>
<dbReference type="SUPFAM" id="SSF52440">
    <property type="entry name" value="PreATP-grasp domain"/>
    <property type="match status" value="1"/>
</dbReference>
<feature type="binding site" evidence="8">
    <location>
        <position position="148"/>
    </location>
    <ligand>
        <name>ATP</name>
        <dbReference type="ChEBI" id="CHEBI:30616"/>
    </ligand>
</feature>
<comment type="similarity">
    <text evidence="8 9">Belongs to the PurK/PurT family.</text>
</comment>
<dbReference type="InterPro" id="IPR003135">
    <property type="entry name" value="ATP-grasp_carboxylate-amine"/>
</dbReference>
<dbReference type="SUPFAM" id="SSF51246">
    <property type="entry name" value="Rudiment single hybrid motif"/>
    <property type="match status" value="1"/>
</dbReference>
<accession>A0A9Q8ZRR5</accession>
<dbReference type="Pfam" id="PF02222">
    <property type="entry name" value="ATP-grasp"/>
    <property type="match status" value="1"/>
</dbReference>
<evidence type="ECO:0000256" key="9">
    <source>
        <dbReference type="RuleBase" id="RU361200"/>
    </source>
</evidence>
<evidence type="ECO:0000256" key="7">
    <source>
        <dbReference type="ARBA" id="ARBA00023211"/>
    </source>
</evidence>
<evidence type="ECO:0000256" key="1">
    <source>
        <dbReference type="ARBA" id="ARBA00001936"/>
    </source>
</evidence>
<comment type="pathway">
    <text evidence="8 9">Purine metabolism; IMP biosynthesis via de novo pathway; 5-amino-1-(5-phospho-D-ribosyl)imidazole-4-carboxylate from 5-amino-1-(5-phospho-D-ribosyl)imidazole (N5-CAIR route): step 1/2.</text>
</comment>